<dbReference type="PANTHER" id="PTHR30354">
    <property type="entry name" value="GNT FAMILY GLUCONATE TRANSPORTER"/>
    <property type="match status" value="1"/>
</dbReference>
<feature type="transmembrane region" description="Helical" evidence="1">
    <location>
        <begin position="272"/>
        <end position="300"/>
    </location>
</feature>
<dbReference type="NCBIfam" id="TIGR00791">
    <property type="entry name" value="gntP"/>
    <property type="match status" value="1"/>
</dbReference>
<feature type="transmembrane region" description="Helical" evidence="1">
    <location>
        <begin position="38"/>
        <end position="66"/>
    </location>
</feature>
<keyword evidence="1" id="KW-0472">Membrane</keyword>
<evidence type="ECO:0000256" key="1">
    <source>
        <dbReference type="SAM" id="Phobius"/>
    </source>
</evidence>
<keyword evidence="1" id="KW-0812">Transmembrane</keyword>
<proteinExistence type="predicted"/>
<comment type="caution">
    <text evidence="2">The sequence shown here is derived from an EMBL/GenBank/DDBJ whole genome shotgun (WGS) entry which is preliminary data.</text>
</comment>
<organism evidence="2 3">
    <name type="scientific">Nocardiopsis mangrovi</name>
    <dbReference type="NCBI Taxonomy" id="1179818"/>
    <lineage>
        <taxon>Bacteria</taxon>
        <taxon>Bacillati</taxon>
        <taxon>Actinomycetota</taxon>
        <taxon>Actinomycetes</taxon>
        <taxon>Streptosporangiales</taxon>
        <taxon>Nocardiopsidaceae</taxon>
        <taxon>Nocardiopsis</taxon>
    </lineage>
</organism>
<dbReference type="EMBL" id="JBHSFQ010000024">
    <property type="protein sequence ID" value="MFC4564421.1"/>
    <property type="molecule type" value="Genomic_DNA"/>
</dbReference>
<dbReference type="Proteomes" id="UP001595923">
    <property type="component" value="Unassembled WGS sequence"/>
</dbReference>
<dbReference type="PIRSF" id="PIRSF002746">
    <property type="entry name" value="Gluconate_transporter"/>
    <property type="match status" value="1"/>
</dbReference>
<feature type="transmembrane region" description="Helical" evidence="1">
    <location>
        <begin position="12"/>
        <end position="32"/>
    </location>
</feature>
<evidence type="ECO:0000313" key="2">
    <source>
        <dbReference type="EMBL" id="MFC4564421.1"/>
    </source>
</evidence>
<feature type="transmembrane region" description="Helical" evidence="1">
    <location>
        <begin position="438"/>
        <end position="463"/>
    </location>
</feature>
<reference evidence="3" key="1">
    <citation type="journal article" date="2019" name="Int. J. Syst. Evol. Microbiol.">
        <title>The Global Catalogue of Microorganisms (GCM) 10K type strain sequencing project: providing services to taxonomists for standard genome sequencing and annotation.</title>
        <authorList>
            <consortium name="The Broad Institute Genomics Platform"/>
            <consortium name="The Broad Institute Genome Sequencing Center for Infectious Disease"/>
            <person name="Wu L."/>
            <person name="Ma J."/>
        </authorList>
    </citation>
    <scope>NUCLEOTIDE SEQUENCE [LARGE SCALE GENOMIC DNA]</scope>
    <source>
        <strain evidence="3">XZYJ18</strain>
    </source>
</reference>
<name>A0ABV9DZT8_9ACTN</name>
<keyword evidence="3" id="KW-1185">Reference proteome</keyword>
<dbReference type="RefSeq" id="WP_378577512.1">
    <property type="nucleotide sequence ID" value="NZ_JBHSFQ010000024.1"/>
</dbReference>
<feature type="transmembrane region" description="Helical" evidence="1">
    <location>
        <begin position="111"/>
        <end position="136"/>
    </location>
</feature>
<keyword evidence="1" id="KW-1133">Transmembrane helix</keyword>
<feature type="transmembrane region" description="Helical" evidence="1">
    <location>
        <begin position="321"/>
        <end position="343"/>
    </location>
</feature>
<accession>A0ABV9DZT8</accession>
<gene>
    <name evidence="2" type="ORF">ACFO4E_21380</name>
</gene>
<dbReference type="PANTHER" id="PTHR30354:SF25">
    <property type="entry name" value="INNER MEMBRANE PERMEASE YGBN"/>
    <property type="match status" value="1"/>
</dbReference>
<evidence type="ECO:0000313" key="3">
    <source>
        <dbReference type="Proteomes" id="UP001595923"/>
    </source>
</evidence>
<dbReference type="Pfam" id="PF02447">
    <property type="entry name" value="GntP_permease"/>
    <property type="match status" value="1"/>
</dbReference>
<dbReference type="InterPro" id="IPR003474">
    <property type="entry name" value="Glcn_transporter"/>
</dbReference>
<sequence>MELEFEQVLGTPALLSIAGGAVLALLALIIWLKVHPLLALVGVSLVTAFAAGIPAESVMDVLIAGFGDTMGEVALLVGLGAMFARVVEISGGAKALSDSLIGRFGEERAPLALGIASLLFGIPIFFDAAFMVMLPIVFSVARRLGGGVLMYALPAGAALTTMHVLLPPHPGAVAATVFLGADVGLVLLLGLLVGVPTWYISGYLYGVWIGRRIVLPVPEILVGGPQARPEDEEGRRPPRPAAILGLLALPLALIFMNTGLSTAVDTGVLPETAWISVLTVLGSTPIALLITVFVAMYVLGTRRGYGRGFLEDLFDNALKPIAPVILITGAGGMFGGVLLASGIGDALAETLRGIGLPLIVSTFVIAALLRIALGTATVAITTSAGLLSASILAADLNPVQAAAMVIALAGGSSVVSHVNDASFWLIGRLLGMDVITTFKTWTVIKTLVGVVAFGFASLIYVVAS</sequence>
<protein>
    <submittedName>
        <fullName evidence="2">GntP family permease</fullName>
    </submittedName>
</protein>
<feature type="transmembrane region" description="Helical" evidence="1">
    <location>
        <begin position="148"/>
        <end position="166"/>
    </location>
</feature>
<feature type="transmembrane region" description="Helical" evidence="1">
    <location>
        <begin position="241"/>
        <end position="260"/>
    </location>
</feature>
<feature type="transmembrane region" description="Helical" evidence="1">
    <location>
        <begin position="363"/>
        <end position="387"/>
    </location>
</feature>